<dbReference type="GO" id="GO:0140824">
    <property type="term" value="F:thioredoxin-dependent peroxiredoxin activity"/>
    <property type="evidence" value="ECO:0007669"/>
    <property type="project" value="UniProtKB-EC"/>
</dbReference>
<dbReference type="PANTHER" id="PTHR43110">
    <property type="entry name" value="THIOL PEROXIDASE"/>
    <property type="match status" value="1"/>
</dbReference>
<dbReference type="InterPro" id="IPR050455">
    <property type="entry name" value="Tpx_Peroxidase_subfamily"/>
</dbReference>
<feature type="chain" id="PRO_5046527502" evidence="2">
    <location>
        <begin position="27"/>
        <end position="179"/>
    </location>
</feature>
<evidence type="ECO:0000313" key="5">
    <source>
        <dbReference type="Proteomes" id="UP001626549"/>
    </source>
</evidence>
<keyword evidence="4" id="KW-0575">Peroxidase</keyword>
<dbReference type="Pfam" id="PF00578">
    <property type="entry name" value="AhpC-TSA"/>
    <property type="match status" value="1"/>
</dbReference>
<dbReference type="InterPro" id="IPR036249">
    <property type="entry name" value="Thioredoxin-like_sf"/>
</dbReference>
<accession>A0ABZ0I960</accession>
<sequence>MQNFGALSLRALFVLVLSVSSMLAKAELKVGDMAPDFTLEASDGKTYQLADFRGKQAVVLAWFPRAFTSGCTVECKSLAENGDNIRKFDVTYFMASTDPVEKNAEFANETEADFPLLSDPDGEVAKAYEVFTRGFARRHTYYIDVDGVISHIDTAVKPSSSAEDMIANLEKLGVSQRES</sequence>
<feature type="domain" description="Thioredoxin" evidence="3">
    <location>
        <begin position="28"/>
        <end position="174"/>
    </location>
</feature>
<dbReference type="Gene3D" id="3.40.30.10">
    <property type="entry name" value="Glutaredoxin"/>
    <property type="match status" value="1"/>
</dbReference>
<evidence type="ECO:0000256" key="2">
    <source>
        <dbReference type="SAM" id="SignalP"/>
    </source>
</evidence>
<name>A0ABZ0I960_9GAMM</name>
<dbReference type="RefSeq" id="WP_407326745.1">
    <property type="nucleotide sequence ID" value="NZ_CP136865.1"/>
</dbReference>
<evidence type="ECO:0000313" key="4">
    <source>
        <dbReference type="EMBL" id="WOJ96058.1"/>
    </source>
</evidence>
<evidence type="ECO:0000256" key="1">
    <source>
        <dbReference type="ARBA" id="ARBA00023284"/>
    </source>
</evidence>
<protein>
    <submittedName>
        <fullName evidence="4">Peroxiredoxin</fullName>
        <ecNumber evidence="4">1.11.1.24</ecNumber>
    </submittedName>
</protein>
<dbReference type="PROSITE" id="PS51352">
    <property type="entry name" value="THIOREDOXIN_2"/>
    <property type="match status" value="1"/>
</dbReference>
<organism evidence="4 5">
    <name type="scientific">Congregibacter brevis</name>
    <dbReference type="NCBI Taxonomy" id="3081201"/>
    <lineage>
        <taxon>Bacteria</taxon>
        <taxon>Pseudomonadati</taxon>
        <taxon>Pseudomonadota</taxon>
        <taxon>Gammaproteobacteria</taxon>
        <taxon>Cellvibrionales</taxon>
        <taxon>Halieaceae</taxon>
        <taxon>Congregibacter</taxon>
    </lineage>
</organism>
<dbReference type="EC" id="1.11.1.24" evidence="4"/>
<dbReference type="Proteomes" id="UP001626549">
    <property type="component" value="Chromosome"/>
</dbReference>
<keyword evidence="5" id="KW-1185">Reference proteome</keyword>
<dbReference type="CDD" id="cd03017">
    <property type="entry name" value="PRX_BCP"/>
    <property type="match status" value="1"/>
</dbReference>
<evidence type="ECO:0000259" key="3">
    <source>
        <dbReference type="PROSITE" id="PS51352"/>
    </source>
</evidence>
<feature type="signal peptide" evidence="2">
    <location>
        <begin position="1"/>
        <end position="26"/>
    </location>
</feature>
<dbReference type="EMBL" id="CP136865">
    <property type="protein sequence ID" value="WOJ96058.1"/>
    <property type="molecule type" value="Genomic_DNA"/>
</dbReference>
<dbReference type="InterPro" id="IPR000866">
    <property type="entry name" value="AhpC/TSA"/>
</dbReference>
<reference evidence="4 5" key="1">
    <citation type="submission" date="2023-10" db="EMBL/GenBank/DDBJ databases">
        <title>Two novel species belonging to the OM43/NOR5 clade.</title>
        <authorList>
            <person name="Park M."/>
        </authorList>
    </citation>
    <scope>NUCLEOTIDE SEQUENCE [LARGE SCALE GENOMIC DNA]</scope>
    <source>
        <strain evidence="4 5">IMCC45268</strain>
    </source>
</reference>
<keyword evidence="4" id="KW-0560">Oxidoreductase</keyword>
<dbReference type="SUPFAM" id="SSF52833">
    <property type="entry name" value="Thioredoxin-like"/>
    <property type="match status" value="1"/>
</dbReference>
<keyword evidence="2" id="KW-0732">Signal</keyword>
<proteinExistence type="predicted"/>
<dbReference type="PANTHER" id="PTHR43110:SF1">
    <property type="entry name" value="THIOL PEROXIDASE"/>
    <property type="match status" value="1"/>
</dbReference>
<gene>
    <name evidence="4" type="ORF">R0137_12505</name>
</gene>
<dbReference type="InterPro" id="IPR013766">
    <property type="entry name" value="Thioredoxin_domain"/>
</dbReference>
<keyword evidence="1" id="KW-0676">Redox-active center</keyword>